<gene>
    <name evidence="3" type="ORF">HMPREF0202_00654</name>
</gene>
<evidence type="ECO:0000256" key="2">
    <source>
        <dbReference type="ARBA" id="ARBA00022679"/>
    </source>
</evidence>
<dbReference type="Proteomes" id="UP000017081">
    <property type="component" value="Unassembled WGS sequence"/>
</dbReference>
<evidence type="ECO:0000256" key="1">
    <source>
        <dbReference type="ARBA" id="ARBA00022676"/>
    </source>
</evidence>
<proteinExistence type="predicted"/>
<dbReference type="Pfam" id="PF01075">
    <property type="entry name" value="Glyco_transf_9"/>
    <property type="match status" value="1"/>
</dbReference>
<dbReference type="GO" id="GO:0008713">
    <property type="term" value="F:ADP-heptose-lipopolysaccharide heptosyltransferase activity"/>
    <property type="evidence" value="ECO:0007669"/>
    <property type="project" value="TreeGrafter"/>
</dbReference>
<keyword evidence="1" id="KW-0328">Glycosyltransferase</keyword>
<evidence type="ECO:0008006" key="5">
    <source>
        <dbReference type="Google" id="ProtNLM"/>
    </source>
</evidence>
<comment type="caution">
    <text evidence="3">The sequence shown here is derived from an EMBL/GenBank/DDBJ whole genome shotgun (WGS) entry which is preliminary data.</text>
</comment>
<protein>
    <recommendedName>
        <fullName evidence="5">Heptosyltransferase</fullName>
    </recommendedName>
</protein>
<keyword evidence="4" id="KW-1185">Reference proteome</keyword>
<evidence type="ECO:0000313" key="4">
    <source>
        <dbReference type="Proteomes" id="UP000017081"/>
    </source>
</evidence>
<dbReference type="Gene3D" id="3.40.50.2000">
    <property type="entry name" value="Glycogen Phosphorylase B"/>
    <property type="match status" value="1"/>
</dbReference>
<dbReference type="STRING" id="1319815.HMPREF0202_00654"/>
<dbReference type="GO" id="GO:0009244">
    <property type="term" value="P:lipopolysaccharide core region biosynthetic process"/>
    <property type="evidence" value="ECO:0007669"/>
    <property type="project" value="TreeGrafter"/>
</dbReference>
<dbReference type="GO" id="GO:0005829">
    <property type="term" value="C:cytosol"/>
    <property type="evidence" value="ECO:0007669"/>
    <property type="project" value="TreeGrafter"/>
</dbReference>
<dbReference type="PANTHER" id="PTHR30160">
    <property type="entry name" value="TETRAACYLDISACCHARIDE 4'-KINASE-RELATED"/>
    <property type="match status" value="1"/>
</dbReference>
<dbReference type="EMBL" id="AXZF01000024">
    <property type="protein sequence ID" value="ERT69425.1"/>
    <property type="molecule type" value="Genomic_DNA"/>
</dbReference>
<sequence>MDKKYLKKSYIQEGINLYLVRFILSFFKNRFKPTGKVLVKSCDGIGDILVRTKLMEEIEKKYGKDNIYVLMKSGYTKLGDMLGYKTIEYSRKDRKNLFPRLKKMYELNSMGFSTYINIEFANDITVGNLFIPERIGRCDLNWQVERNNKYYTKSYILENDYVMNQVALMGKEILNIDKTGKELTPDIGGLFKVEEKDIVVAVGSTGREKVCSPILMAEYLKEVQNQYPDRRIVLVGNGDLQDSYAKRLIELLGERNIENLVNKTSLKEVFEVVAKSCLFIGFDSGLYNACFALRKKGVILFKDSSGAFIHNVPTLKIITPKKIRKDVLDKEYPALNINSIEVEDFKKVLKEVRDEKEFSC</sequence>
<dbReference type="HOGENOM" id="CLU_851947_0_0_0"/>
<dbReference type="RefSeq" id="WP_023050200.1">
    <property type="nucleotide sequence ID" value="NZ_CP173065.2"/>
</dbReference>
<dbReference type="InterPro" id="IPR051199">
    <property type="entry name" value="LPS_LOS_Heptosyltrfase"/>
</dbReference>
<evidence type="ECO:0000313" key="3">
    <source>
        <dbReference type="EMBL" id="ERT69425.1"/>
    </source>
</evidence>
<dbReference type="SUPFAM" id="SSF53756">
    <property type="entry name" value="UDP-Glycosyltransferase/glycogen phosphorylase"/>
    <property type="match status" value="1"/>
</dbReference>
<dbReference type="InterPro" id="IPR002201">
    <property type="entry name" value="Glyco_trans_9"/>
</dbReference>
<accession>U7VD05</accession>
<name>U7VD05_9FUSO</name>
<dbReference type="AlphaFoldDB" id="U7VD05"/>
<reference evidence="3 4" key="1">
    <citation type="submission" date="2013-08" db="EMBL/GenBank/DDBJ databases">
        <authorList>
            <person name="Weinstock G."/>
            <person name="Sodergren E."/>
            <person name="Wylie T."/>
            <person name="Fulton L."/>
            <person name="Fulton R."/>
            <person name="Fronick C."/>
            <person name="O'Laughlin M."/>
            <person name="Godfrey J."/>
            <person name="Miner T."/>
            <person name="Herter B."/>
            <person name="Appelbaum E."/>
            <person name="Cordes M."/>
            <person name="Lek S."/>
            <person name="Wollam A."/>
            <person name="Pepin K.H."/>
            <person name="Palsikar V.B."/>
            <person name="Mitreva M."/>
            <person name="Wilson R.K."/>
        </authorList>
    </citation>
    <scope>NUCLEOTIDE SEQUENCE [LARGE SCALE GENOMIC DNA]</scope>
    <source>
        <strain evidence="3 4">ATCC BAA-474</strain>
    </source>
</reference>
<keyword evidence="2" id="KW-0808">Transferase</keyword>
<organism evidence="3 4">
    <name type="scientific">Cetobacterium somerae ATCC BAA-474</name>
    <dbReference type="NCBI Taxonomy" id="1319815"/>
    <lineage>
        <taxon>Bacteria</taxon>
        <taxon>Fusobacteriati</taxon>
        <taxon>Fusobacteriota</taxon>
        <taxon>Fusobacteriia</taxon>
        <taxon>Fusobacteriales</taxon>
        <taxon>Fusobacteriaceae</taxon>
        <taxon>Cetobacterium</taxon>
    </lineage>
</organism>
<dbReference type="eggNOG" id="COG0859">
    <property type="taxonomic scope" value="Bacteria"/>
</dbReference>